<evidence type="ECO:0000256" key="9">
    <source>
        <dbReference type="ARBA" id="ARBA00030254"/>
    </source>
</evidence>
<organism evidence="11 12">
    <name type="scientific">Chiloscyllium punctatum</name>
    <name type="common">Brownbanded bambooshark</name>
    <name type="synonym">Hemiscyllium punctatum</name>
    <dbReference type="NCBI Taxonomy" id="137246"/>
    <lineage>
        <taxon>Eukaryota</taxon>
        <taxon>Metazoa</taxon>
        <taxon>Chordata</taxon>
        <taxon>Craniata</taxon>
        <taxon>Vertebrata</taxon>
        <taxon>Chondrichthyes</taxon>
        <taxon>Elasmobranchii</taxon>
        <taxon>Galeomorphii</taxon>
        <taxon>Galeoidea</taxon>
        <taxon>Orectolobiformes</taxon>
        <taxon>Hemiscylliidae</taxon>
        <taxon>Chiloscyllium</taxon>
    </lineage>
</organism>
<dbReference type="Proteomes" id="UP000287033">
    <property type="component" value="Unassembled WGS sequence"/>
</dbReference>
<dbReference type="InterPro" id="IPR008466">
    <property type="entry name" value="PPP1R1A/B/C"/>
</dbReference>
<keyword evidence="12" id="KW-1185">Reference proteome</keyword>
<accession>A0A401T7W0</accession>
<feature type="compositionally biased region" description="Polar residues" evidence="10">
    <location>
        <begin position="12"/>
        <end position="21"/>
    </location>
</feature>
<comment type="similarity">
    <text evidence="3">Belongs to the protein phosphatase inhibitor 1 family.</text>
</comment>
<evidence type="ECO:0000256" key="5">
    <source>
        <dbReference type="ARBA" id="ARBA00022490"/>
    </source>
</evidence>
<evidence type="ECO:0000256" key="7">
    <source>
        <dbReference type="ARBA" id="ARBA00023272"/>
    </source>
</evidence>
<name>A0A401T7W0_CHIPU</name>
<keyword evidence="6" id="KW-0597">Phosphoprotein</keyword>
<evidence type="ECO:0000256" key="6">
    <source>
        <dbReference type="ARBA" id="ARBA00022553"/>
    </source>
</evidence>
<proteinExistence type="inferred from homology"/>
<dbReference type="PANTHER" id="PTHR15417:SF2">
    <property type="entry name" value="PROTEIN PHOSPHATASE 1 REGULATORY SUBUNIT 1B"/>
    <property type="match status" value="1"/>
</dbReference>
<feature type="compositionally biased region" description="Low complexity" evidence="10">
    <location>
        <begin position="140"/>
        <end position="150"/>
    </location>
</feature>
<dbReference type="GO" id="GO:0004864">
    <property type="term" value="F:protein phosphatase inhibitor activity"/>
    <property type="evidence" value="ECO:0007669"/>
    <property type="project" value="UniProtKB-KW"/>
</dbReference>
<evidence type="ECO:0000256" key="2">
    <source>
        <dbReference type="ARBA" id="ARBA00004496"/>
    </source>
</evidence>
<evidence type="ECO:0000256" key="10">
    <source>
        <dbReference type="SAM" id="MobiDB-lite"/>
    </source>
</evidence>
<evidence type="ECO:0000256" key="8">
    <source>
        <dbReference type="ARBA" id="ARBA00029874"/>
    </source>
</evidence>
<feature type="region of interest" description="Disordered" evidence="10">
    <location>
        <begin position="1"/>
        <end position="51"/>
    </location>
</feature>
<comment type="caution">
    <text evidence="11">The sequence shown here is derived from an EMBL/GenBank/DDBJ whole genome shotgun (WGS) entry which is preliminary data.</text>
</comment>
<dbReference type="Pfam" id="PF05395">
    <property type="entry name" value="DARPP-32"/>
    <property type="match status" value="1"/>
</dbReference>
<gene>
    <name evidence="11" type="ORF">chiPu_0017273</name>
</gene>
<dbReference type="OrthoDB" id="9946890at2759"/>
<protein>
    <recommendedName>
        <fullName evidence="4">Protein phosphatase 1 regulatory subunit 1B</fullName>
    </recommendedName>
    <alternativeName>
        <fullName evidence="8">DARPP-32</fullName>
    </alternativeName>
    <alternativeName>
        <fullName evidence="9">Dopamine- and cAMP-regulated neuronal phosphoprotein</fullName>
    </alternativeName>
</protein>
<evidence type="ECO:0000256" key="3">
    <source>
        <dbReference type="ARBA" id="ARBA00007775"/>
    </source>
</evidence>
<keyword evidence="5" id="KW-0963">Cytoplasm</keyword>
<evidence type="ECO:0000256" key="4">
    <source>
        <dbReference type="ARBA" id="ARBA00020090"/>
    </source>
</evidence>
<dbReference type="EMBL" id="BEZZ01001250">
    <property type="protein sequence ID" value="GCC38756.1"/>
    <property type="molecule type" value="Genomic_DNA"/>
</dbReference>
<evidence type="ECO:0000313" key="11">
    <source>
        <dbReference type="EMBL" id="GCC38756.1"/>
    </source>
</evidence>
<dbReference type="STRING" id="137246.A0A401T7W0"/>
<evidence type="ECO:0000256" key="1">
    <source>
        <dbReference type="ARBA" id="ARBA00002900"/>
    </source>
</evidence>
<evidence type="ECO:0000313" key="12">
    <source>
        <dbReference type="Proteomes" id="UP000287033"/>
    </source>
</evidence>
<dbReference type="GO" id="GO:0035556">
    <property type="term" value="P:intracellular signal transduction"/>
    <property type="evidence" value="ECO:0007669"/>
    <property type="project" value="TreeGrafter"/>
</dbReference>
<keyword evidence="7" id="KW-0650">Protein phosphatase inhibitor</keyword>
<dbReference type="GO" id="GO:0005737">
    <property type="term" value="C:cytoplasm"/>
    <property type="evidence" value="ECO:0007669"/>
    <property type="project" value="UniProtKB-SubCell"/>
</dbReference>
<dbReference type="PANTHER" id="PTHR15417">
    <property type="entry name" value="PROTEIN PHOSPHATASE INHIBITOR AND DOPAMINE- AND CAMP-REGULATED NEURONAL PHOSPHOPROTEIN"/>
    <property type="match status" value="1"/>
</dbReference>
<comment type="function">
    <text evidence="1">Inhibitor of protein-phosphatase 1.</text>
</comment>
<feature type="region of interest" description="Disordered" evidence="10">
    <location>
        <begin position="125"/>
        <end position="158"/>
    </location>
</feature>
<reference evidence="11 12" key="1">
    <citation type="journal article" date="2018" name="Nat. Ecol. Evol.">
        <title>Shark genomes provide insights into elasmobranch evolution and the origin of vertebrates.</title>
        <authorList>
            <person name="Hara Y"/>
            <person name="Yamaguchi K"/>
            <person name="Onimaru K"/>
            <person name="Kadota M"/>
            <person name="Koyanagi M"/>
            <person name="Keeley SD"/>
            <person name="Tatsumi K"/>
            <person name="Tanaka K"/>
            <person name="Motone F"/>
            <person name="Kageyama Y"/>
            <person name="Nozu R"/>
            <person name="Adachi N"/>
            <person name="Nishimura O"/>
            <person name="Nakagawa R"/>
            <person name="Tanegashima C"/>
            <person name="Kiyatake I"/>
            <person name="Matsumoto R"/>
            <person name="Murakumo K"/>
            <person name="Nishida K"/>
            <person name="Terakita A"/>
            <person name="Kuratani S"/>
            <person name="Sato K"/>
            <person name="Hyodo S Kuraku.S."/>
        </authorList>
    </citation>
    <scope>NUCLEOTIDE SEQUENCE [LARGE SCALE GENOMIC DNA]</scope>
</reference>
<dbReference type="AlphaFoldDB" id="A0A401T7W0"/>
<sequence>MEPKSRKKINFSVPSRSSQLDTGAVEKIRRRRPTPATLFRLSDQSSPEEEPVFYQRLPSTDSEILKSKRATPSCSYTPPSLKAVQHIVQSQLGAESTCLQYNDTPSDVAECDSVVSDSSEMDLLQIGQDPRTDQKASPRTPAVGTATTGTETEKSQAQCRRWTFTDKQDCEMP</sequence>
<comment type="subcellular location">
    <subcellularLocation>
        <location evidence="2">Cytoplasm</location>
    </subcellularLocation>
</comment>